<dbReference type="EMBL" id="CM047902">
    <property type="protein sequence ID" value="KAJ0094186.1"/>
    <property type="molecule type" value="Genomic_DNA"/>
</dbReference>
<protein>
    <submittedName>
        <fullName evidence="1">Uncharacterized protein</fullName>
    </submittedName>
</protein>
<sequence length="326" mass="36036">MATYSYPTTLNVSDFISIRLRQTNYLLWKTQAPNPLFVAWRCSDRLLKGWITGILAKDVLGLVVGLDTTAYVTMLKPPVPSYNAIVPILQSHEARIKRNGGNGNTQPEMAYMAQNGWNQNRNNWNHNKKGTYRWQKSFDSRGKGFIHGKSSNVNKASGGPNFVVGNETSKNGFQEGNFKENHKGQVSNEAKKDVPICQICGKRGHTALKCYNRFNHSFQAKDIPKALAAMTITDSQDSAWFPDTGATAHMTSHAVKGNPKPITLKNVLGDLYSYNEWLDPTATDLEESSPQTNPIPSYSQCSAGDTKADPTIGLMLNNSRPAAPIK</sequence>
<reference evidence="2" key="1">
    <citation type="journal article" date="2023" name="G3 (Bethesda)">
        <title>Genome assembly and association tests identify interacting loci associated with vigor, precocity, and sex in interspecific pistachio rootstocks.</title>
        <authorList>
            <person name="Palmer W."/>
            <person name="Jacygrad E."/>
            <person name="Sagayaradj S."/>
            <person name="Cavanaugh K."/>
            <person name="Han R."/>
            <person name="Bertier L."/>
            <person name="Beede B."/>
            <person name="Kafkas S."/>
            <person name="Golino D."/>
            <person name="Preece J."/>
            <person name="Michelmore R."/>
        </authorList>
    </citation>
    <scope>NUCLEOTIDE SEQUENCE [LARGE SCALE GENOMIC DNA]</scope>
</reference>
<evidence type="ECO:0000313" key="1">
    <source>
        <dbReference type="EMBL" id="KAJ0094186.1"/>
    </source>
</evidence>
<gene>
    <name evidence="1" type="ORF">Patl1_15809</name>
</gene>
<name>A0ACC1B5N1_9ROSI</name>
<dbReference type="Proteomes" id="UP001164250">
    <property type="component" value="Chromosome 6"/>
</dbReference>
<proteinExistence type="predicted"/>
<evidence type="ECO:0000313" key="2">
    <source>
        <dbReference type="Proteomes" id="UP001164250"/>
    </source>
</evidence>
<organism evidence="1 2">
    <name type="scientific">Pistacia atlantica</name>
    <dbReference type="NCBI Taxonomy" id="434234"/>
    <lineage>
        <taxon>Eukaryota</taxon>
        <taxon>Viridiplantae</taxon>
        <taxon>Streptophyta</taxon>
        <taxon>Embryophyta</taxon>
        <taxon>Tracheophyta</taxon>
        <taxon>Spermatophyta</taxon>
        <taxon>Magnoliopsida</taxon>
        <taxon>eudicotyledons</taxon>
        <taxon>Gunneridae</taxon>
        <taxon>Pentapetalae</taxon>
        <taxon>rosids</taxon>
        <taxon>malvids</taxon>
        <taxon>Sapindales</taxon>
        <taxon>Anacardiaceae</taxon>
        <taxon>Pistacia</taxon>
    </lineage>
</organism>
<keyword evidence="2" id="KW-1185">Reference proteome</keyword>
<accession>A0ACC1B5N1</accession>
<comment type="caution">
    <text evidence="1">The sequence shown here is derived from an EMBL/GenBank/DDBJ whole genome shotgun (WGS) entry which is preliminary data.</text>
</comment>